<evidence type="ECO:0008006" key="3">
    <source>
        <dbReference type="Google" id="ProtNLM"/>
    </source>
</evidence>
<organism evidence="1 2">
    <name type="scientific">Gimesia chilikensis</name>
    <dbReference type="NCBI Taxonomy" id="2605989"/>
    <lineage>
        <taxon>Bacteria</taxon>
        <taxon>Pseudomonadati</taxon>
        <taxon>Planctomycetota</taxon>
        <taxon>Planctomycetia</taxon>
        <taxon>Planctomycetales</taxon>
        <taxon>Planctomycetaceae</taxon>
        <taxon>Gimesia</taxon>
    </lineage>
</organism>
<proteinExistence type="predicted"/>
<keyword evidence="2" id="KW-1185">Reference proteome</keyword>
<dbReference type="Proteomes" id="UP000320421">
    <property type="component" value="Chromosome"/>
</dbReference>
<dbReference type="EMBL" id="CP036266">
    <property type="protein sequence ID" value="QDT24370.1"/>
    <property type="molecule type" value="Genomic_DNA"/>
</dbReference>
<dbReference type="Pfam" id="PF08747">
    <property type="entry name" value="BrxB"/>
    <property type="match status" value="1"/>
</dbReference>
<evidence type="ECO:0000313" key="1">
    <source>
        <dbReference type="EMBL" id="QDT24370.1"/>
    </source>
</evidence>
<gene>
    <name evidence="1" type="ORF">HG66A1_62020</name>
</gene>
<dbReference type="InterPro" id="IPR014858">
    <property type="entry name" value="BrxB"/>
</dbReference>
<dbReference type="RefSeq" id="WP_197996876.1">
    <property type="nucleotide sequence ID" value="NZ_CP036266.1"/>
</dbReference>
<evidence type="ECO:0000313" key="2">
    <source>
        <dbReference type="Proteomes" id="UP000320421"/>
    </source>
</evidence>
<accession>A0A517PYA8</accession>
<sequence>MSSLKDSIAPLESHLKSIPMQIGVYQDLPFAIMRYDPTDEWELRREIKLLATRLEAVGKEVHIIPMSELLWSALEQVHAKDDEEGLDAIIALEKDRGYVEAQQQVTTYLSSKVWVPLWDLLAERLSSFNPENSVVFLTRVAAMSPGIFHMSMLLDKMHGKTKLPTILLYPGSIEGTTGLRFMDLKDRDALGNYRVKIYG</sequence>
<protein>
    <recommendedName>
        <fullName evidence="3">DUF1788 domain-containing protein</fullName>
    </recommendedName>
</protein>
<name>A0A517PYA8_9PLAN</name>
<dbReference type="AlphaFoldDB" id="A0A517PYA8"/>
<reference evidence="1 2" key="1">
    <citation type="submission" date="2019-02" db="EMBL/GenBank/DDBJ databases">
        <title>Deep-cultivation of Planctomycetes and their phenomic and genomic characterization uncovers novel biology.</title>
        <authorList>
            <person name="Wiegand S."/>
            <person name="Jogler M."/>
            <person name="Boedeker C."/>
            <person name="Pinto D."/>
            <person name="Vollmers J."/>
            <person name="Rivas-Marin E."/>
            <person name="Kohn T."/>
            <person name="Peeters S.H."/>
            <person name="Heuer A."/>
            <person name="Rast P."/>
            <person name="Oberbeckmann S."/>
            <person name="Bunk B."/>
            <person name="Jeske O."/>
            <person name="Meyerdierks A."/>
            <person name="Storesund J.E."/>
            <person name="Kallscheuer N."/>
            <person name="Luecker S."/>
            <person name="Lage O.M."/>
            <person name="Pohl T."/>
            <person name="Merkel B.J."/>
            <person name="Hornburger P."/>
            <person name="Mueller R.-W."/>
            <person name="Bruemmer F."/>
            <person name="Labrenz M."/>
            <person name="Spormann A.M."/>
            <person name="Op den Camp H."/>
            <person name="Overmann J."/>
            <person name="Amann R."/>
            <person name="Jetten M.S.M."/>
            <person name="Mascher T."/>
            <person name="Medema M.H."/>
            <person name="Devos D.P."/>
            <person name="Kaster A.-K."/>
            <person name="Ovreas L."/>
            <person name="Rohde M."/>
            <person name="Galperin M.Y."/>
            <person name="Jogler C."/>
        </authorList>
    </citation>
    <scope>NUCLEOTIDE SEQUENCE [LARGE SCALE GENOMIC DNA]</scope>
    <source>
        <strain evidence="1 2">HG66A1</strain>
    </source>
</reference>